<evidence type="ECO:0000256" key="1">
    <source>
        <dbReference type="SAM" id="MobiDB-lite"/>
    </source>
</evidence>
<evidence type="ECO:0000313" key="3">
    <source>
        <dbReference type="Proteomes" id="UP000642571"/>
    </source>
</evidence>
<dbReference type="RefSeq" id="WP_188656176.1">
    <property type="nucleotide sequence ID" value="NZ_BMIN01000029.1"/>
</dbReference>
<name>A0ABQ1QJD4_9BACI</name>
<protein>
    <submittedName>
        <fullName evidence="2">Uncharacterized protein</fullName>
    </submittedName>
</protein>
<reference evidence="3" key="1">
    <citation type="journal article" date="2019" name="Int. J. Syst. Evol. Microbiol.">
        <title>The Global Catalogue of Microorganisms (GCM) 10K type strain sequencing project: providing services to taxonomists for standard genome sequencing and annotation.</title>
        <authorList>
            <consortium name="The Broad Institute Genomics Platform"/>
            <consortium name="The Broad Institute Genome Sequencing Center for Infectious Disease"/>
            <person name="Wu L."/>
            <person name="Ma J."/>
        </authorList>
    </citation>
    <scope>NUCLEOTIDE SEQUENCE [LARGE SCALE GENOMIC DNA]</scope>
    <source>
        <strain evidence="3">CGMCC 1.15353</strain>
    </source>
</reference>
<comment type="caution">
    <text evidence="2">The sequence shown here is derived from an EMBL/GenBank/DDBJ whole genome shotgun (WGS) entry which is preliminary data.</text>
</comment>
<sequence>MARKTRSLASFSDVANEDVNNDINKEGKHENKQKDNDSRPEAEKDTNVSTNIDIDKDTNDKININVNDEVNVNNDSEDFLDSLIQGKKKKKKPVLTGVYLDPEVAKVLNELGKKVGKGDGGKSRIVNDALKEVFTKKGLL</sequence>
<evidence type="ECO:0000313" key="2">
    <source>
        <dbReference type="EMBL" id="GGD29137.1"/>
    </source>
</evidence>
<accession>A0ABQ1QJD4</accession>
<keyword evidence="3" id="KW-1185">Reference proteome</keyword>
<dbReference type="EMBL" id="BMIN01000029">
    <property type="protein sequence ID" value="GGD29137.1"/>
    <property type="molecule type" value="Genomic_DNA"/>
</dbReference>
<feature type="compositionally biased region" description="Basic and acidic residues" evidence="1">
    <location>
        <begin position="23"/>
        <end position="46"/>
    </location>
</feature>
<gene>
    <name evidence="2" type="ORF">GCM10011389_40850</name>
</gene>
<organism evidence="2 3">
    <name type="scientific">Pontibacillus salipaludis</name>
    <dbReference type="NCBI Taxonomy" id="1697394"/>
    <lineage>
        <taxon>Bacteria</taxon>
        <taxon>Bacillati</taxon>
        <taxon>Bacillota</taxon>
        <taxon>Bacilli</taxon>
        <taxon>Bacillales</taxon>
        <taxon>Bacillaceae</taxon>
        <taxon>Pontibacillus</taxon>
    </lineage>
</organism>
<feature type="region of interest" description="Disordered" evidence="1">
    <location>
        <begin position="1"/>
        <end position="59"/>
    </location>
</feature>
<proteinExistence type="predicted"/>
<dbReference type="Proteomes" id="UP000642571">
    <property type="component" value="Unassembled WGS sequence"/>
</dbReference>